<dbReference type="PANTHER" id="PTHR13430:SF4">
    <property type="entry name" value="AUTOPHAGY-RELATED PROTEIN 13"/>
    <property type="match status" value="1"/>
</dbReference>
<dbReference type="HOGENOM" id="CLU_304449_0_0_1"/>
<dbReference type="InterPro" id="IPR036570">
    <property type="entry name" value="HORMA_dom_sf"/>
</dbReference>
<dbReference type="GO" id="GO:0034497">
    <property type="term" value="P:protein localization to phagophore assembly site"/>
    <property type="evidence" value="ECO:0007669"/>
    <property type="project" value="TreeGrafter"/>
</dbReference>
<dbReference type="AlphaFoldDB" id="A0A0C3Q0R9"/>
<feature type="compositionally biased region" description="Acidic residues" evidence="4">
    <location>
        <begin position="439"/>
        <end position="458"/>
    </location>
</feature>
<feature type="compositionally biased region" description="Low complexity" evidence="4">
    <location>
        <begin position="358"/>
        <end position="368"/>
    </location>
</feature>
<feature type="region of interest" description="Disordered" evidence="4">
    <location>
        <begin position="767"/>
        <end position="803"/>
    </location>
</feature>
<proteinExistence type="inferred from homology"/>
<evidence type="ECO:0000313" key="7">
    <source>
        <dbReference type="Proteomes" id="UP000054248"/>
    </source>
</evidence>
<comment type="similarity">
    <text evidence="1 3">Belongs to the ATG13 family. Fungi subfamily.</text>
</comment>
<evidence type="ECO:0000256" key="1">
    <source>
        <dbReference type="ARBA" id="ARBA00005246"/>
    </source>
</evidence>
<feature type="region of interest" description="Disordered" evidence="4">
    <location>
        <begin position="1"/>
        <end position="78"/>
    </location>
</feature>
<organism evidence="6 7">
    <name type="scientific">Tulasnella calospora MUT 4182</name>
    <dbReference type="NCBI Taxonomy" id="1051891"/>
    <lineage>
        <taxon>Eukaryota</taxon>
        <taxon>Fungi</taxon>
        <taxon>Dikarya</taxon>
        <taxon>Basidiomycota</taxon>
        <taxon>Agaricomycotina</taxon>
        <taxon>Agaricomycetes</taxon>
        <taxon>Cantharellales</taxon>
        <taxon>Tulasnellaceae</taxon>
        <taxon>Tulasnella</taxon>
    </lineage>
</organism>
<feature type="compositionally biased region" description="Low complexity" evidence="4">
    <location>
        <begin position="657"/>
        <end position="669"/>
    </location>
</feature>
<dbReference type="PANTHER" id="PTHR13430">
    <property type="match status" value="1"/>
</dbReference>
<gene>
    <name evidence="6" type="ORF">M407DRAFT_218008</name>
</gene>
<feature type="compositionally biased region" description="Low complexity" evidence="4">
    <location>
        <begin position="556"/>
        <end position="566"/>
    </location>
</feature>
<dbReference type="InterPro" id="IPR040182">
    <property type="entry name" value="ATG13"/>
</dbReference>
<feature type="compositionally biased region" description="Polar residues" evidence="4">
    <location>
        <begin position="905"/>
        <end position="920"/>
    </location>
</feature>
<evidence type="ECO:0000313" key="6">
    <source>
        <dbReference type="EMBL" id="KIO21630.1"/>
    </source>
</evidence>
<name>A0A0C3Q0R9_9AGAM</name>
<dbReference type="OrthoDB" id="70161at2759"/>
<sequence length="976" mass="106219">MDPSSTRHLPTQAQKPSPNDKADQLPVTRTKTLKLAAPAFLSTDHEEAAASVPTQSANTAGPPASPAAEETPISSKGEPARLEVDKWFGLENSTLDTFKPALYIFKHISTTFPIAPVETAIEPPPLIVQVLLSLPQPLPSDQILILNHGGHQICIENSPRHILLESWRVDITRCIPESHNVRSSTSASPSLSASDSSSFEDLNIPATYKQCVAFFRSLYTLLRILPAWRLRRQLRDTEAGLGGGMTLEMSPTIGGTVIVDFDHALSEQHLSANGVQGMALPSVPSPLGDLSRSKSWQYGQLLRGGNAEDKEDGATTEDELQLTGEINDGSEDANGGETASEDELGEWDTVPAPPSASPSPNGSPSQSQRLAREREDSPFSSADDLEAFMAAEQSMKARSKPGYVEPEAPGDDEDVIFLGYSTGQEDVGTSDADERGEIGENELQENPDEEAQDQEEELLGLCGLAASYDLPSEPSSDSDSEPSRLTEHDSRSSSKKEPRHPPRPPSPNRSPSKPAKPSKDANRAIGSSSEGLNSSPTKSKSDLSLSTKAVPRTKGSSSSTTLTPTLNRLMRDSTAEIRRTPSRHPIPEAAIPVYRGTSSFPTNTSQTEQPSPKKQTKASSQSLASKPRTPFTPLSDSEDDVPLMSRRSSLLRRRTVRSPSTSRSSLTRRTFQHVAKLAVAHETRAEVAHRNPNVTKRLAQILEMGKEKGKAETKKRKRDSVEEVQVETQLVERMGSLGLEDGDDEIQEGNARQRATAAWQRTFSVERPVRHSTPPRADPVPQNPPQALQMAPPPVPQPPVPQLQQQALPTPQLMQPSGYPSFYYPTGFPYMQMQMPVRTQVPMAMPMSMAPQFHYPPPVSPATFIPTPPVPVPQPQSFQQQQAGTPNASHETLLTQVLYTLNYLTHQNGGNSPGNPQQQPAPGVTHVAQKDSDGFAIPLLPETPQQEWRVEATGIAVWSKWVCLRDIAVLATTHSW</sequence>
<dbReference type="Proteomes" id="UP000054248">
    <property type="component" value="Unassembled WGS sequence"/>
</dbReference>
<feature type="region of interest" description="Disordered" evidence="4">
    <location>
        <begin position="323"/>
        <end position="670"/>
    </location>
</feature>
<dbReference type="GO" id="GO:1990316">
    <property type="term" value="C:Atg1/ULK1 kinase complex"/>
    <property type="evidence" value="ECO:0007669"/>
    <property type="project" value="InterPro"/>
</dbReference>
<keyword evidence="2 3" id="KW-0072">Autophagy</keyword>
<feature type="compositionally biased region" description="Basic and acidic residues" evidence="4">
    <location>
        <begin position="569"/>
        <end position="579"/>
    </location>
</feature>
<feature type="compositionally biased region" description="Pro residues" evidence="4">
    <location>
        <begin position="791"/>
        <end position="801"/>
    </location>
</feature>
<dbReference type="GO" id="GO:0005829">
    <property type="term" value="C:cytosol"/>
    <property type="evidence" value="ECO:0007669"/>
    <property type="project" value="TreeGrafter"/>
</dbReference>
<evidence type="ECO:0000259" key="5">
    <source>
        <dbReference type="Pfam" id="PF10033"/>
    </source>
</evidence>
<accession>A0A0C3Q0R9</accession>
<feature type="region of interest" description="Disordered" evidence="4">
    <location>
        <begin position="905"/>
        <end position="926"/>
    </location>
</feature>
<feature type="compositionally biased region" description="Polar residues" evidence="4">
    <location>
        <begin position="1"/>
        <end position="17"/>
    </location>
</feature>
<dbReference type="Gene3D" id="3.30.900.10">
    <property type="entry name" value="HORMA domain"/>
    <property type="match status" value="1"/>
</dbReference>
<protein>
    <recommendedName>
        <fullName evidence="3">Autophagy-related protein 13</fullName>
    </recommendedName>
</protein>
<dbReference type="STRING" id="1051891.A0A0C3Q0R9"/>
<feature type="compositionally biased region" description="Low complexity" evidence="4">
    <location>
        <begin position="534"/>
        <end position="548"/>
    </location>
</feature>
<evidence type="ECO:0000256" key="3">
    <source>
        <dbReference type="RuleBase" id="RU361214"/>
    </source>
</evidence>
<feature type="domain" description="Autophagy-related protein 13 N-terminal" evidence="5">
    <location>
        <begin position="79"/>
        <end position="293"/>
    </location>
</feature>
<evidence type="ECO:0000256" key="4">
    <source>
        <dbReference type="SAM" id="MobiDB-lite"/>
    </source>
</evidence>
<keyword evidence="7" id="KW-1185">Reference proteome</keyword>
<reference evidence="6 7" key="1">
    <citation type="submission" date="2014-04" db="EMBL/GenBank/DDBJ databases">
        <authorList>
            <consortium name="DOE Joint Genome Institute"/>
            <person name="Kuo A."/>
            <person name="Girlanda M."/>
            <person name="Perotto S."/>
            <person name="Kohler A."/>
            <person name="Nagy L.G."/>
            <person name="Floudas D."/>
            <person name="Copeland A."/>
            <person name="Barry K.W."/>
            <person name="Cichocki N."/>
            <person name="Veneault-Fourrey C."/>
            <person name="LaButti K."/>
            <person name="Lindquist E.A."/>
            <person name="Lipzen A."/>
            <person name="Lundell T."/>
            <person name="Morin E."/>
            <person name="Murat C."/>
            <person name="Sun H."/>
            <person name="Tunlid A."/>
            <person name="Henrissat B."/>
            <person name="Grigoriev I.V."/>
            <person name="Hibbett D.S."/>
            <person name="Martin F."/>
            <person name="Nordberg H.P."/>
            <person name="Cantor M.N."/>
            <person name="Hua S.X."/>
        </authorList>
    </citation>
    <scope>NUCLEOTIDE SEQUENCE [LARGE SCALE GENOMIC DNA]</scope>
    <source>
        <strain evidence="6 7">MUT 4182</strain>
    </source>
</reference>
<reference evidence="7" key="2">
    <citation type="submission" date="2015-01" db="EMBL/GenBank/DDBJ databases">
        <title>Evolutionary Origins and Diversification of the Mycorrhizal Mutualists.</title>
        <authorList>
            <consortium name="DOE Joint Genome Institute"/>
            <consortium name="Mycorrhizal Genomics Consortium"/>
            <person name="Kohler A."/>
            <person name="Kuo A."/>
            <person name="Nagy L.G."/>
            <person name="Floudas D."/>
            <person name="Copeland A."/>
            <person name="Barry K.W."/>
            <person name="Cichocki N."/>
            <person name="Veneault-Fourrey C."/>
            <person name="LaButti K."/>
            <person name="Lindquist E.A."/>
            <person name="Lipzen A."/>
            <person name="Lundell T."/>
            <person name="Morin E."/>
            <person name="Murat C."/>
            <person name="Riley R."/>
            <person name="Ohm R."/>
            <person name="Sun H."/>
            <person name="Tunlid A."/>
            <person name="Henrissat B."/>
            <person name="Grigoriev I.V."/>
            <person name="Hibbett D.S."/>
            <person name="Martin F."/>
        </authorList>
    </citation>
    <scope>NUCLEOTIDE SEQUENCE [LARGE SCALE GENOMIC DNA]</scope>
    <source>
        <strain evidence="7">MUT 4182</strain>
    </source>
</reference>
<dbReference type="GO" id="GO:0034727">
    <property type="term" value="P:piecemeal microautophagy of the nucleus"/>
    <property type="evidence" value="ECO:0007669"/>
    <property type="project" value="TreeGrafter"/>
</dbReference>
<feature type="compositionally biased region" description="Basic and acidic residues" evidence="4">
    <location>
        <begin position="481"/>
        <end position="500"/>
    </location>
</feature>
<dbReference type="EMBL" id="KN823132">
    <property type="protein sequence ID" value="KIO21630.1"/>
    <property type="molecule type" value="Genomic_DNA"/>
</dbReference>
<dbReference type="Pfam" id="PF10033">
    <property type="entry name" value="ATG13"/>
    <property type="match status" value="1"/>
</dbReference>
<dbReference type="InterPro" id="IPR018731">
    <property type="entry name" value="Atg13_N"/>
</dbReference>
<dbReference type="GO" id="GO:0000407">
    <property type="term" value="C:phagophore assembly site"/>
    <property type="evidence" value="ECO:0007669"/>
    <property type="project" value="TreeGrafter"/>
</dbReference>
<feature type="compositionally biased region" description="Polar residues" evidence="4">
    <location>
        <begin position="596"/>
        <end position="624"/>
    </location>
</feature>
<evidence type="ECO:0000256" key="2">
    <source>
        <dbReference type="ARBA" id="ARBA00023006"/>
    </source>
</evidence>
<dbReference type="GO" id="GO:0000423">
    <property type="term" value="P:mitophagy"/>
    <property type="evidence" value="ECO:0007669"/>
    <property type="project" value="TreeGrafter"/>
</dbReference>